<feature type="compositionally biased region" description="Gly residues" evidence="1">
    <location>
        <begin position="216"/>
        <end position="242"/>
    </location>
</feature>
<feature type="compositionally biased region" description="Gly residues" evidence="1">
    <location>
        <begin position="117"/>
        <end position="126"/>
    </location>
</feature>
<proteinExistence type="predicted"/>
<dbReference type="EMBL" id="ML976980">
    <property type="protein sequence ID" value="KAF1961802.1"/>
    <property type="molecule type" value="Genomic_DNA"/>
</dbReference>
<evidence type="ECO:0000256" key="1">
    <source>
        <dbReference type="SAM" id="MobiDB-lite"/>
    </source>
</evidence>
<evidence type="ECO:0000313" key="2">
    <source>
        <dbReference type="EMBL" id="KAF1961802.1"/>
    </source>
</evidence>
<evidence type="ECO:0000313" key="3">
    <source>
        <dbReference type="Proteomes" id="UP000800035"/>
    </source>
</evidence>
<sequence length="774" mass="83462">MGNTSSSSSSSSHHNHPPPLVEISGPANNVLVPAGTCFTVNPPSADASSFPFSLLSRTRTRGRQLPRRVPVYQRFRGRSRGRGRGHSPFRGSFPGFFSGPGRCGFEEEGFMRRGRRGFGGGLGGSPYPGFRRPGREFGGGRGRARSWDRGPVPVPGYRGRDRGRDRDFSRDFDRERGRRRGRRPLRQDLDTETISSTLDADSEEPRGAGIMRAGGPTSGGGAGRRMPNLGGGGGGGGGGGMGRYPQGGMSMDSDDGMDSMPMAGNPYAQQRTPPQTQQQHMTRPYPPQPPPQQYQQQPRPSYPPPGTHEIAGAMYATPTSNQRREPPVSNRINRTQNLGNQAGPSGHEWIEGNSFLDACICTTNCTCRKGQRVLYRAQGHVVGSGGDNGEGDAGSVGGGGGGGGPGGRNAYGEIRYILKEDVGRDCGDHTACKERYGKSAREKGKKRGKKSSTVMASESTQSEVGRDRDRDRESEVMREVREMRATLEGMKLGQQNAFGMASQGQGQSQVQSPGQRIPYGAGVGLGAGGNMGTATMPPNTLDPTALRHLQLERLRQEQNLLNQQQQQMMLGQQGALDPRLGLRPTAPNSTRHPNPNRLMPGMMPPPGGSISDYDSNSEFVDPYMMEPRPRRERRPRGGEFRPHLPPPPPPPQRRGGGGGGGGGGGRRPAYPEFGGRPPRGMGGRGRGGGGGRGTRRNAPAFDEGYDDDEYAIGPPPGIRGGGRDDFDEDDEGAWEDEDGMYIFLQLQYMIAKKEFTDIFSCRRQPREDKSESSG</sequence>
<feature type="compositionally biased region" description="Pro residues" evidence="1">
    <location>
        <begin position="643"/>
        <end position="652"/>
    </location>
</feature>
<feature type="compositionally biased region" description="Gly residues" evidence="1">
    <location>
        <begin position="680"/>
        <end position="692"/>
    </location>
</feature>
<dbReference type="OrthoDB" id="3801350at2759"/>
<feature type="region of interest" description="Disordered" evidence="1">
    <location>
        <begin position="437"/>
        <end position="475"/>
    </location>
</feature>
<feature type="compositionally biased region" description="Basic and acidic residues" evidence="1">
    <location>
        <begin position="464"/>
        <end position="475"/>
    </location>
</feature>
<feature type="compositionally biased region" description="Gly residues" evidence="1">
    <location>
        <begin position="654"/>
        <end position="666"/>
    </location>
</feature>
<organism evidence="2 3">
    <name type="scientific">Byssothecium circinans</name>
    <dbReference type="NCBI Taxonomy" id="147558"/>
    <lineage>
        <taxon>Eukaryota</taxon>
        <taxon>Fungi</taxon>
        <taxon>Dikarya</taxon>
        <taxon>Ascomycota</taxon>
        <taxon>Pezizomycotina</taxon>
        <taxon>Dothideomycetes</taxon>
        <taxon>Pleosporomycetidae</taxon>
        <taxon>Pleosporales</taxon>
        <taxon>Massarineae</taxon>
        <taxon>Massarinaceae</taxon>
        <taxon>Byssothecium</taxon>
    </lineage>
</organism>
<feature type="region of interest" description="Disordered" evidence="1">
    <location>
        <begin position="117"/>
        <end position="345"/>
    </location>
</feature>
<feature type="compositionally biased region" description="Basic and acidic residues" evidence="1">
    <location>
        <begin position="158"/>
        <end position="176"/>
    </location>
</feature>
<dbReference type="AlphaFoldDB" id="A0A6A5UDJ8"/>
<reference evidence="2" key="1">
    <citation type="journal article" date="2020" name="Stud. Mycol.">
        <title>101 Dothideomycetes genomes: a test case for predicting lifestyles and emergence of pathogens.</title>
        <authorList>
            <person name="Haridas S."/>
            <person name="Albert R."/>
            <person name="Binder M."/>
            <person name="Bloem J."/>
            <person name="Labutti K."/>
            <person name="Salamov A."/>
            <person name="Andreopoulos B."/>
            <person name="Baker S."/>
            <person name="Barry K."/>
            <person name="Bills G."/>
            <person name="Bluhm B."/>
            <person name="Cannon C."/>
            <person name="Castanera R."/>
            <person name="Culley D."/>
            <person name="Daum C."/>
            <person name="Ezra D."/>
            <person name="Gonzalez J."/>
            <person name="Henrissat B."/>
            <person name="Kuo A."/>
            <person name="Liang C."/>
            <person name="Lipzen A."/>
            <person name="Lutzoni F."/>
            <person name="Magnuson J."/>
            <person name="Mondo S."/>
            <person name="Nolan M."/>
            <person name="Ohm R."/>
            <person name="Pangilinan J."/>
            <person name="Park H.-J."/>
            <person name="Ramirez L."/>
            <person name="Alfaro M."/>
            <person name="Sun H."/>
            <person name="Tritt A."/>
            <person name="Yoshinaga Y."/>
            <person name="Zwiers L.-H."/>
            <person name="Turgeon B."/>
            <person name="Goodwin S."/>
            <person name="Spatafora J."/>
            <person name="Crous P."/>
            <person name="Grigoriev I."/>
        </authorList>
    </citation>
    <scope>NUCLEOTIDE SEQUENCE</scope>
    <source>
        <strain evidence="2">CBS 675.92</strain>
    </source>
</reference>
<feature type="compositionally biased region" description="Low complexity" evidence="1">
    <location>
        <begin position="269"/>
        <end position="279"/>
    </location>
</feature>
<accession>A0A6A5UDJ8</accession>
<gene>
    <name evidence="2" type="ORF">CC80DRAFT_198062</name>
</gene>
<feature type="compositionally biased region" description="Low complexity" evidence="1">
    <location>
        <begin position="1"/>
        <end position="12"/>
    </location>
</feature>
<name>A0A6A5UDJ8_9PLEO</name>
<protein>
    <submittedName>
        <fullName evidence="2">Uncharacterized protein</fullName>
    </submittedName>
</protein>
<feature type="compositionally biased region" description="Acidic residues" evidence="1">
    <location>
        <begin position="725"/>
        <end position="734"/>
    </location>
</feature>
<dbReference type="Proteomes" id="UP000800035">
    <property type="component" value="Unassembled WGS sequence"/>
</dbReference>
<keyword evidence="3" id="KW-1185">Reference proteome</keyword>
<feature type="region of interest" description="Disordered" evidence="1">
    <location>
        <begin position="577"/>
        <end position="734"/>
    </location>
</feature>
<feature type="region of interest" description="Disordered" evidence="1">
    <location>
        <begin position="1"/>
        <end position="24"/>
    </location>
</feature>
<feature type="region of interest" description="Disordered" evidence="1">
    <location>
        <begin position="383"/>
        <end position="405"/>
    </location>
</feature>
<feature type="compositionally biased region" description="Polar residues" evidence="1">
    <location>
        <begin position="330"/>
        <end position="343"/>
    </location>
</feature>